<reference evidence="7 9" key="1">
    <citation type="journal article" date="2017" name="Nature">
        <title>The sunflower genome provides insights into oil metabolism, flowering and Asterid evolution.</title>
        <authorList>
            <person name="Badouin H."/>
            <person name="Gouzy J."/>
            <person name="Grassa C.J."/>
            <person name="Murat F."/>
            <person name="Staton S.E."/>
            <person name="Cottret L."/>
            <person name="Lelandais-Briere C."/>
            <person name="Owens G.L."/>
            <person name="Carrere S."/>
            <person name="Mayjonade B."/>
            <person name="Legrand L."/>
            <person name="Gill N."/>
            <person name="Kane N.C."/>
            <person name="Bowers J.E."/>
            <person name="Hubner S."/>
            <person name="Bellec A."/>
            <person name="Berard A."/>
            <person name="Berges H."/>
            <person name="Blanchet N."/>
            <person name="Boniface M.C."/>
            <person name="Brunel D."/>
            <person name="Catrice O."/>
            <person name="Chaidir N."/>
            <person name="Claudel C."/>
            <person name="Donnadieu C."/>
            <person name="Faraut T."/>
            <person name="Fievet G."/>
            <person name="Helmstetter N."/>
            <person name="King M."/>
            <person name="Knapp S.J."/>
            <person name="Lai Z."/>
            <person name="Le Paslier M.C."/>
            <person name="Lippi Y."/>
            <person name="Lorenzon L."/>
            <person name="Mandel J.R."/>
            <person name="Marage G."/>
            <person name="Marchand G."/>
            <person name="Marquand E."/>
            <person name="Bret-Mestries E."/>
            <person name="Morien E."/>
            <person name="Nambeesan S."/>
            <person name="Nguyen T."/>
            <person name="Pegot-Espagnet P."/>
            <person name="Pouilly N."/>
            <person name="Raftis F."/>
            <person name="Sallet E."/>
            <person name="Schiex T."/>
            <person name="Thomas J."/>
            <person name="Vandecasteele C."/>
            <person name="Vares D."/>
            <person name="Vear F."/>
            <person name="Vautrin S."/>
            <person name="Crespi M."/>
            <person name="Mangin B."/>
            <person name="Burke J.M."/>
            <person name="Salse J."/>
            <person name="Munos S."/>
            <person name="Vincourt P."/>
            <person name="Rieseberg L.H."/>
            <person name="Langlade N.B."/>
        </authorList>
    </citation>
    <scope>NUCLEOTIDE SEQUENCE [LARGE SCALE GENOMIC DNA]</scope>
    <source>
        <strain evidence="9">cv. SF193</strain>
        <tissue evidence="7">Leaves</tissue>
    </source>
</reference>
<gene>
    <name evidence="8" type="ORF">HannXRQ_Chr01g0005841</name>
    <name evidence="7" type="ORF">HanXRQr2_Chr01g0008511</name>
</gene>
<evidence type="ECO:0000256" key="2">
    <source>
        <dbReference type="ARBA" id="ARBA00022723"/>
    </source>
</evidence>
<dbReference type="GO" id="GO:0016740">
    <property type="term" value="F:transferase activity"/>
    <property type="evidence" value="ECO:0007669"/>
    <property type="project" value="UniProtKB-KW"/>
</dbReference>
<dbReference type="PANTHER" id="PTHR31225:SF196">
    <property type="entry name" value="TERPENOID CYCLASES_PROTEIN PRENYLTRANSFERASE ALPHA-ALPHA TOROID-RELATED"/>
    <property type="match status" value="1"/>
</dbReference>
<dbReference type="SUPFAM" id="SSF48576">
    <property type="entry name" value="Terpenoid synthases"/>
    <property type="match status" value="1"/>
</dbReference>
<keyword evidence="2" id="KW-0479">Metal-binding</keyword>
<protein>
    <submittedName>
        <fullName evidence="7 8">Terpenoid cyclases/protein prenyltransferase alpha-alpha toroid</fullName>
    </submittedName>
</protein>
<dbReference type="GO" id="GO:0046246">
    <property type="term" value="P:terpene biosynthetic process"/>
    <property type="evidence" value="ECO:0000318"/>
    <property type="project" value="GO_Central"/>
</dbReference>
<dbReference type="SFLD" id="SFLDS00005">
    <property type="entry name" value="Isoprenoid_Synthase_Type_I"/>
    <property type="match status" value="1"/>
</dbReference>
<dbReference type="OMA" id="KECIKTT"/>
<dbReference type="PANTHER" id="PTHR31225">
    <property type="entry name" value="OS04G0344100 PROTEIN-RELATED"/>
    <property type="match status" value="1"/>
</dbReference>
<dbReference type="OrthoDB" id="1877784at2759"/>
<dbReference type="Proteomes" id="UP000215914">
    <property type="component" value="Chromosome 1"/>
</dbReference>
<keyword evidence="3" id="KW-0460">Magnesium</keyword>
<dbReference type="Pfam" id="PF01397">
    <property type="entry name" value="Terpene_synth"/>
    <property type="match status" value="1"/>
</dbReference>
<evidence type="ECO:0000313" key="8">
    <source>
        <dbReference type="EMBL" id="OTG36278.1"/>
    </source>
</evidence>
<dbReference type="InterPro" id="IPR008949">
    <property type="entry name" value="Isoprenoid_synthase_dom_sf"/>
</dbReference>
<proteinExistence type="predicted"/>
<dbReference type="SFLD" id="SFLDG01019">
    <property type="entry name" value="Terpene_Cyclase_Like_1_C_Termi"/>
    <property type="match status" value="1"/>
</dbReference>
<keyword evidence="8" id="KW-0808">Transferase</keyword>
<dbReference type="InterPro" id="IPR050148">
    <property type="entry name" value="Terpene_synthase-like"/>
</dbReference>
<dbReference type="CDD" id="cd00684">
    <property type="entry name" value="Terpene_cyclase_plant_C1"/>
    <property type="match status" value="1"/>
</dbReference>
<keyword evidence="4" id="KW-0456">Lyase</keyword>
<reference evidence="7" key="3">
    <citation type="submission" date="2020-06" db="EMBL/GenBank/DDBJ databases">
        <title>Helianthus annuus Genome sequencing and assembly Release 2.</title>
        <authorList>
            <person name="Gouzy J."/>
            <person name="Langlade N."/>
            <person name="Munos S."/>
        </authorList>
    </citation>
    <scope>NUCLEOTIDE SEQUENCE</scope>
    <source>
        <tissue evidence="7">Leaves</tissue>
    </source>
</reference>
<dbReference type="STRING" id="4232.A0A251VKY7"/>
<dbReference type="InterPro" id="IPR001906">
    <property type="entry name" value="Terpene_synth_N"/>
</dbReference>
<evidence type="ECO:0000256" key="4">
    <source>
        <dbReference type="ARBA" id="ARBA00023239"/>
    </source>
</evidence>
<keyword evidence="9" id="KW-1185">Reference proteome</keyword>
<dbReference type="InParanoid" id="A0A251VKY7"/>
<evidence type="ECO:0000256" key="1">
    <source>
        <dbReference type="ARBA" id="ARBA00001946"/>
    </source>
</evidence>
<dbReference type="FunFam" id="1.10.600.10:FF:000007">
    <property type="entry name" value="Isoprene synthase, chloroplastic"/>
    <property type="match status" value="1"/>
</dbReference>
<accession>A0A251VKY7</accession>
<evidence type="ECO:0000313" key="7">
    <source>
        <dbReference type="EMBL" id="KAF5820989.1"/>
    </source>
</evidence>
<comment type="cofactor">
    <cofactor evidence="1">
        <name>Mg(2+)</name>
        <dbReference type="ChEBI" id="CHEBI:18420"/>
    </cofactor>
</comment>
<dbReference type="InterPro" id="IPR044814">
    <property type="entry name" value="Terpene_cyclase_plant_C1"/>
</dbReference>
<dbReference type="SUPFAM" id="SSF48239">
    <property type="entry name" value="Terpenoid cyclases/Protein prenyltransferases"/>
    <property type="match status" value="1"/>
</dbReference>
<feature type="domain" description="Terpene synthase metal-binding" evidence="6">
    <location>
        <begin position="253"/>
        <end position="488"/>
    </location>
</feature>
<dbReference type="AlphaFoldDB" id="A0A251VKY7"/>
<dbReference type="EMBL" id="CM007890">
    <property type="protein sequence ID" value="OTG36278.1"/>
    <property type="molecule type" value="Genomic_DNA"/>
</dbReference>
<evidence type="ECO:0000256" key="3">
    <source>
        <dbReference type="ARBA" id="ARBA00022842"/>
    </source>
</evidence>
<dbReference type="InterPro" id="IPR034741">
    <property type="entry name" value="Terpene_cyclase-like_1_C"/>
</dbReference>
<dbReference type="Gene3D" id="1.50.10.130">
    <property type="entry name" value="Terpene synthase, N-terminal domain"/>
    <property type="match status" value="1"/>
</dbReference>
<dbReference type="GO" id="GO:0010333">
    <property type="term" value="F:terpene synthase activity"/>
    <property type="evidence" value="ECO:0000318"/>
    <property type="project" value="GO_Central"/>
</dbReference>
<evidence type="ECO:0000259" key="6">
    <source>
        <dbReference type="Pfam" id="PF03936"/>
    </source>
</evidence>
<dbReference type="Gene3D" id="1.10.600.10">
    <property type="entry name" value="Farnesyl Diphosphate Synthase"/>
    <property type="match status" value="1"/>
</dbReference>
<dbReference type="GO" id="GO:0016102">
    <property type="term" value="P:diterpenoid biosynthetic process"/>
    <property type="evidence" value="ECO:0007669"/>
    <property type="project" value="InterPro"/>
</dbReference>
<dbReference type="EMBL" id="MNCJ02000316">
    <property type="protein sequence ID" value="KAF5820989.1"/>
    <property type="molecule type" value="Genomic_DNA"/>
</dbReference>
<evidence type="ECO:0000313" key="9">
    <source>
        <dbReference type="Proteomes" id="UP000215914"/>
    </source>
</evidence>
<dbReference type="Gramene" id="mRNA:HanXRQr2_Chr01g0008511">
    <property type="protein sequence ID" value="mRNA:HanXRQr2_Chr01g0008511"/>
    <property type="gene ID" value="HanXRQr2_Chr01g0008511"/>
</dbReference>
<dbReference type="GO" id="GO:0000287">
    <property type="term" value="F:magnesium ion binding"/>
    <property type="evidence" value="ECO:0007669"/>
    <property type="project" value="InterPro"/>
</dbReference>
<sequence length="545" mass="64227">MEVKQEVVRPQSTFHPSIWGDQFLVYEEEQEEQATVEQTIQSLKDEVRKQILVAFDDPTKHNDLLKLVNDIQRLGIAYCFDQELEKALGHIYIIYGDDWNGVSAFLWFRLLRQEGFYVSCDIFNKYKNKDGTFKESLTNDVEGLLELYEAAYMRVAGEVVLDDALAFTKGQLEKITKDPLRWNCTQILSRHIEEALERPIWKRLPRLEALRYIPFYEQQDAHNESLLRLAKLEFNRLQSLHKRELSQVSKWWKDLEPQKNLHYVRDRLPELYFWAVGAYFEPQYSRSRIFLTKVLTIATILDDTYDCYGTYEELEIFNEAIQRWSVTCIDALPDYMKFVYKIFLDSYGEMEEIMASEGKSYQVECAKDLMKELSRHYMIEAKWKNEGYEPTSEEHESVSFVSAGYKMLIPTSFVSMGEKVIEEAFKWALSFPPLIKSACVIARIMDDIVEGKEKEVVSTVECYMKEHDVKEEYVYNLFKERVEDAWKDMNLELLTRKDIPVVLKMRVINLARVIESLYKYDDCLKNVGIELQDNIKCCFINAITL</sequence>
<reference evidence="8" key="2">
    <citation type="submission" date="2017-02" db="EMBL/GenBank/DDBJ databases">
        <title>Sunflower complete genome.</title>
        <authorList>
            <person name="Langlade N."/>
            <person name="Munos S."/>
        </authorList>
    </citation>
    <scope>NUCLEOTIDE SEQUENCE [LARGE SCALE GENOMIC DNA]</scope>
    <source>
        <tissue evidence="8">Leaves</tissue>
    </source>
</reference>
<evidence type="ECO:0000259" key="5">
    <source>
        <dbReference type="Pfam" id="PF01397"/>
    </source>
</evidence>
<feature type="domain" description="Terpene synthase N-terminal" evidence="5">
    <location>
        <begin position="18"/>
        <end position="196"/>
    </location>
</feature>
<name>A0A251VKY7_HELAN</name>
<organism evidence="8 9">
    <name type="scientific">Helianthus annuus</name>
    <name type="common">Common sunflower</name>
    <dbReference type="NCBI Taxonomy" id="4232"/>
    <lineage>
        <taxon>Eukaryota</taxon>
        <taxon>Viridiplantae</taxon>
        <taxon>Streptophyta</taxon>
        <taxon>Embryophyta</taxon>
        <taxon>Tracheophyta</taxon>
        <taxon>Spermatophyta</taxon>
        <taxon>Magnoliopsida</taxon>
        <taxon>eudicotyledons</taxon>
        <taxon>Gunneridae</taxon>
        <taxon>Pentapetalae</taxon>
        <taxon>asterids</taxon>
        <taxon>campanulids</taxon>
        <taxon>Asterales</taxon>
        <taxon>Asteraceae</taxon>
        <taxon>Asteroideae</taxon>
        <taxon>Heliantheae alliance</taxon>
        <taxon>Heliantheae</taxon>
        <taxon>Helianthus</taxon>
    </lineage>
</organism>
<dbReference type="InterPro" id="IPR036965">
    <property type="entry name" value="Terpene_synth_N_sf"/>
</dbReference>
<dbReference type="InterPro" id="IPR005630">
    <property type="entry name" value="Terpene_synthase_metal-bd"/>
</dbReference>
<dbReference type="InterPro" id="IPR008930">
    <property type="entry name" value="Terpenoid_cyclase/PrenylTrfase"/>
</dbReference>
<dbReference type="Pfam" id="PF03936">
    <property type="entry name" value="Terpene_synth_C"/>
    <property type="match status" value="1"/>
</dbReference>